<keyword evidence="3" id="KW-1185">Reference proteome</keyword>
<evidence type="ECO:0000313" key="2">
    <source>
        <dbReference type="EMBL" id="RDX73783.1"/>
    </source>
</evidence>
<protein>
    <submittedName>
        <fullName evidence="2">Uncharacterized protein</fullName>
    </submittedName>
</protein>
<name>A0A371F6J4_MUCPR</name>
<comment type="caution">
    <text evidence="2">The sequence shown here is derived from an EMBL/GenBank/DDBJ whole genome shotgun (WGS) entry which is preliminary data.</text>
</comment>
<gene>
    <name evidence="2" type="ORF">CR513_46555</name>
</gene>
<proteinExistence type="predicted"/>
<feature type="non-terminal residue" evidence="2">
    <location>
        <position position="1"/>
    </location>
</feature>
<organism evidence="2 3">
    <name type="scientific">Mucuna pruriens</name>
    <name type="common">Velvet bean</name>
    <name type="synonym">Dolichos pruriens</name>
    <dbReference type="NCBI Taxonomy" id="157652"/>
    <lineage>
        <taxon>Eukaryota</taxon>
        <taxon>Viridiplantae</taxon>
        <taxon>Streptophyta</taxon>
        <taxon>Embryophyta</taxon>
        <taxon>Tracheophyta</taxon>
        <taxon>Spermatophyta</taxon>
        <taxon>Magnoliopsida</taxon>
        <taxon>eudicotyledons</taxon>
        <taxon>Gunneridae</taxon>
        <taxon>Pentapetalae</taxon>
        <taxon>rosids</taxon>
        <taxon>fabids</taxon>
        <taxon>Fabales</taxon>
        <taxon>Fabaceae</taxon>
        <taxon>Papilionoideae</taxon>
        <taxon>50 kb inversion clade</taxon>
        <taxon>NPAAA clade</taxon>
        <taxon>indigoferoid/millettioid clade</taxon>
        <taxon>Phaseoleae</taxon>
        <taxon>Mucuna</taxon>
    </lineage>
</organism>
<dbReference type="EMBL" id="QJKJ01010415">
    <property type="protein sequence ID" value="RDX73783.1"/>
    <property type="molecule type" value="Genomic_DNA"/>
</dbReference>
<dbReference type="AlphaFoldDB" id="A0A371F6J4"/>
<evidence type="ECO:0000313" key="3">
    <source>
        <dbReference type="Proteomes" id="UP000257109"/>
    </source>
</evidence>
<accession>A0A371F6J4</accession>
<feature type="region of interest" description="Disordered" evidence="1">
    <location>
        <begin position="83"/>
        <end position="119"/>
    </location>
</feature>
<sequence>MTYEAQPAKICGVERRDKKLNMGVRKQDEIVVFATLRKTPKIQGTVKPHGSLVYVAPQNCPGSDLYRSKSLLGLKPQDCAETTKRVVSRPSQPKPQVWTKTTKEVSRPSETPDWTETTRDRVARVSRRIPTLALKSGLKGRGLGLQPNGHN</sequence>
<dbReference type="Proteomes" id="UP000257109">
    <property type="component" value="Unassembled WGS sequence"/>
</dbReference>
<reference evidence="2" key="1">
    <citation type="submission" date="2018-05" db="EMBL/GenBank/DDBJ databases">
        <title>Draft genome of Mucuna pruriens seed.</title>
        <authorList>
            <person name="Nnadi N.E."/>
            <person name="Vos R."/>
            <person name="Hasami M.H."/>
            <person name="Devisetty U.K."/>
            <person name="Aguiy J.C."/>
        </authorList>
    </citation>
    <scope>NUCLEOTIDE SEQUENCE [LARGE SCALE GENOMIC DNA]</scope>
    <source>
        <strain evidence="2">JCA_2017</strain>
    </source>
</reference>
<evidence type="ECO:0000256" key="1">
    <source>
        <dbReference type="SAM" id="MobiDB-lite"/>
    </source>
</evidence>